<reference evidence="2" key="1">
    <citation type="submission" date="2002-09" db="EMBL/GenBank/DDBJ databases">
        <title>Oryza sativa nipponbare(GA3) genomic DNA, chromosome 9, BAC clone:OSJNBb0079G12.</title>
        <authorList>
            <person name="Sasaki T."/>
            <person name="Matsumoto T."/>
            <person name="Katayose Y."/>
        </authorList>
    </citation>
    <scope>NUCLEOTIDE SEQUENCE</scope>
</reference>
<evidence type="ECO:0000256" key="1">
    <source>
        <dbReference type="SAM" id="MobiDB-lite"/>
    </source>
</evidence>
<sequence length="93" mass="10764">MYRNNREKNKYQKVDDEDWGAPSTNHRRGEQQRRASHGEERNGGGKDATHRTRAALRRRRGYNPSLNLRKPDKRDPSSVLIAVLADVAPTWLI</sequence>
<dbReference type="Proteomes" id="UP000000763">
    <property type="component" value="Chromosome 9"/>
</dbReference>
<evidence type="ECO:0000313" key="3">
    <source>
        <dbReference type="EMBL" id="BAD36584.1"/>
    </source>
</evidence>
<feature type="compositionally biased region" description="Basic residues" evidence="1">
    <location>
        <begin position="51"/>
        <end position="61"/>
    </location>
</feature>
<reference evidence="4" key="4">
    <citation type="journal article" date="2008" name="Nucleic Acids Res.">
        <title>The rice annotation project database (RAP-DB): 2008 update.</title>
        <authorList>
            <consortium name="The rice annotation project (RAP)"/>
        </authorList>
    </citation>
    <scope>GENOME REANNOTATION</scope>
    <source>
        <strain evidence="4">cv. Nipponbare</strain>
    </source>
</reference>
<name>Q69KF6_ORYSJ</name>
<feature type="region of interest" description="Disordered" evidence="1">
    <location>
        <begin position="1"/>
        <end position="76"/>
    </location>
</feature>
<dbReference type="EMBL" id="AP005782">
    <property type="protein sequence ID" value="BAD33991.1"/>
    <property type="molecule type" value="Genomic_DNA"/>
</dbReference>
<protein>
    <submittedName>
        <fullName evidence="3">Uncharacterized protein</fullName>
    </submittedName>
</protein>
<organism evidence="3 4">
    <name type="scientific">Oryza sativa subsp. japonica</name>
    <name type="common">Rice</name>
    <dbReference type="NCBI Taxonomy" id="39947"/>
    <lineage>
        <taxon>Eukaryota</taxon>
        <taxon>Viridiplantae</taxon>
        <taxon>Streptophyta</taxon>
        <taxon>Embryophyta</taxon>
        <taxon>Tracheophyta</taxon>
        <taxon>Spermatophyta</taxon>
        <taxon>Magnoliopsida</taxon>
        <taxon>Liliopsida</taxon>
        <taxon>Poales</taxon>
        <taxon>Poaceae</taxon>
        <taxon>BOP clade</taxon>
        <taxon>Oryzoideae</taxon>
        <taxon>Oryzeae</taxon>
        <taxon>Oryzinae</taxon>
        <taxon>Oryza</taxon>
        <taxon>Oryza sativa</taxon>
    </lineage>
</organism>
<feature type="compositionally biased region" description="Basic and acidic residues" evidence="1">
    <location>
        <begin position="1"/>
        <end position="14"/>
    </location>
</feature>
<dbReference type="AlphaFoldDB" id="Q69KF6"/>
<reference evidence="3" key="2">
    <citation type="submission" date="2002-11" db="EMBL/GenBank/DDBJ databases">
        <title>Oryza sativa nipponbare(GA3) genomic DNA, chromosome 9, BAC clone:OSJNBa0054E15.</title>
        <authorList>
            <person name="Sasaki T."/>
            <person name="Matsumoto T."/>
            <person name="Katayose Y."/>
        </authorList>
    </citation>
    <scope>NUCLEOTIDE SEQUENCE</scope>
</reference>
<proteinExistence type="predicted"/>
<gene>
    <name evidence="3" type="ORF">OSJNBa0054E15.26</name>
    <name evidence="2" type="ORF">OSJNBb0079G12.9</name>
</gene>
<reference evidence="4" key="3">
    <citation type="journal article" date="2005" name="Nature">
        <title>The map-based sequence of the rice genome.</title>
        <authorList>
            <consortium name="International rice genome sequencing project (IRGSP)"/>
            <person name="Matsumoto T."/>
            <person name="Wu J."/>
            <person name="Kanamori H."/>
            <person name="Katayose Y."/>
            <person name="Fujisawa M."/>
            <person name="Namiki N."/>
            <person name="Mizuno H."/>
            <person name="Yamamoto K."/>
            <person name="Antonio B.A."/>
            <person name="Baba T."/>
            <person name="Sakata K."/>
            <person name="Nagamura Y."/>
            <person name="Aoki H."/>
            <person name="Arikawa K."/>
            <person name="Arita K."/>
            <person name="Bito T."/>
            <person name="Chiden Y."/>
            <person name="Fujitsuka N."/>
            <person name="Fukunaka R."/>
            <person name="Hamada M."/>
            <person name="Harada C."/>
            <person name="Hayashi A."/>
            <person name="Hijishita S."/>
            <person name="Honda M."/>
            <person name="Hosokawa S."/>
            <person name="Ichikawa Y."/>
            <person name="Idonuma A."/>
            <person name="Iijima M."/>
            <person name="Ikeda M."/>
            <person name="Ikeno M."/>
            <person name="Ito K."/>
            <person name="Ito S."/>
            <person name="Ito T."/>
            <person name="Ito Y."/>
            <person name="Ito Y."/>
            <person name="Iwabuchi A."/>
            <person name="Kamiya K."/>
            <person name="Karasawa W."/>
            <person name="Kurita K."/>
            <person name="Katagiri S."/>
            <person name="Kikuta A."/>
            <person name="Kobayashi H."/>
            <person name="Kobayashi N."/>
            <person name="Machita K."/>
            <person name="Maehara T."/>
            <person name="Masukawa M."/>
            <person name="Mizubayashi T."/>
            <person name="Mukai Y."/>
            <person name="Nagasaki H."/>
            <person name="Nagata Y."/>
            <person name="Naito S."/>
            <person name="Nakashima M."/>
            <person name="Nakama Y."/>
            <person name="Nakamichi Y."/>
            <person name="Nakamura M."/>
            <person name="Meguro A."/>
            <person name="Negishi M."/>
            <person name="Ohta I."/>
            <person name="Ohta T."/>
            <person name="Okamoto M."/>
            <person name="Ono N."/>
            <person name="Saji S."/>
            <person name="Sakaguchi M."/>
            <person name="Sakai K."/>
            <person name="Shibata M."/>
            <person name="Shimokawa T."/>
            <person name="Song J."/>
            <person name="Takazaki Y."/>
            <person name="Terasawa K."/>
            <person name="Tsugane M."/>
            <person name="Tsuji K."/>
            <person name="Ueda S."/>
            <person name="Waki K."/>
            <person name="Yamagata H."/>
            <person name="Yamamoto M."/>
            <person name="Yamamoto S."/>
            <person name="Yamane H."/>
            <person name="Yoshiki S."/>
            <person name="Yoshihara R."/>
            <person name="Yukawa K."/>
            <person name="Zhong H."/>
            <person name="Yano M."/>
            <person name="Yuan Q."/>
            <person name="Ouyang S."/>
            <person name="Liu J."/>
            <person name="Jones K.M."/>
            <person name="Gansberger K."/>
            <person name="Moffat K."/>
            <person name="Hill J."/>
            <person name="Bera J."/>
            <person name="Fadrosh D."/>
            <person name="Jin S."/>
            <person name="Johri S."/>
            <person name="Kim M."/>
            <person name="Overton L."/>
            <person name="Reardon M."/>
            <person name="Tsitrin T."/>
            <person name="Vuong H."/>
            <person name="Weaver B."/>
            <person name="Ciecko A."/>
            <person name="Tallon L."/>
            <person name="Jackson J."/>
            <person name="Pai G."/>
            <person name="Aken S.V."/>
            <person name="Utterback T."/>
            <person name="Reidmuller S."/>
            <person name="Feldblyum T."/>
            <person name="Hsiao J."/>
            <person name="Zismann V."/>
            <person name="Iobst S."/>
            <person name="de Vazeille A.R."/>
            <person name="Buell C.R."/>
            <person name="Ying K."/>
            <person name="Li Y."/>
            <person name="Lu T."/>
            <person name="Huang Y."/>
            <person name="Zhao Q."/>
            <person name="Feng Q."/>
            <person name="Zhang L."/>
            <person name="Zhu J."/>
            <person name="Weng Q."/>
            <person name="Mu J."/>
            <person name="Lu Y."/>
            <person name="Fan D."/>
            <person name="Liu Y."/>
            <person name="Guan J."/>
            <person name="Zhang Y."/>
            <person name="Yu S."/>
            <person name="Liu X."/>
            <person name="Zhang Y."/>
            <person name="Hong G."/>
            <person name="Han B."/>
            <person name="Choisne N."/>
            <person name="Demange N."/>
            <person name="Orjeda G."/>
            <person name="Samain S."/>
            <person name="Cattolico L."/>
            <person name="Pelletier E."/>
            <person name="Couloux A."/>
            <person name="Segurens B."/>
            <person name="Wincker P."/>
            <person name="D'Hont A."/>
            <person name="Scarpelli C."/>
            <person name="Weissenbach J."/>
            <person name="Salanoubat M."/>
            <person name="Quetier F."/>
            <person name="Yu Y."/>
            <person name="Kim H.R."/>
            <person name="Rambo T."/>
            <person name="Currie J."/>
            <person name="Collura K."/>
            <person name="Luo M."/>
            <person name="Yang T."/>
            <person name="Ammiraju J.S.S."/>
            <person name="Engler F."/>
            <person name="Soderlund C."/>
            <person name="Wing R.A."/>
            <person name="Palmer L.E."/>
            <person name="de la Bastide M."/>
            <person name="Spiegel L."/>
            <person name="Nascimento L."/>
            <person name="Zutavern T."/>
            <person name="O'Shaughnessy A."/>
            <person name="Dike S."/>
            <person name="Dedhia N."/>
            <person name="Preston R."/>
            <person name="Balija V."/>
            <person name="McCombie W.R."/>
            <person name="Chow T."/>
            <person name="Chen H."/>
            <person name="Chung M."/>
            <person name="Chen C."/>
            <person name="Shaw J."/>
            <person name="Wu H."/>
            <person name="Hsiao K."/>
            <person name="Chao Y."/>
            <person name="Chu M."/>
            <person name="Cheng C."/>
            <person name="Hour A."/>
            <person name="Lee P."/>
            <person name="Lin S."/>
            <person name="Lin Y."/>
            <person name="Liou J."/>
            <person name="Liu S."/>
            <person name="Hsing Y."/>
            <person name="Raghuvanshi S."/>
            <person name="Mohanty A."/>
            <person name="Bharti A.K."/>
            <person name="Gaur A."/>
            <person name="Gupta V."/>
            <person name="Kumar D."/>
            <person name="Ravi V."/>
            <person name="Vij S."/>
            <person name="Kapur A."/>
            <person name="Khurana P."/>
            <person name="Khurana P."/>
            <person name="Khurana J.P."/>
            <person name="Tyagi A.K."/>
            <person name="Gaikwad K."/>
            <person name="Singh A."/>
            <person name="Dalal V."/>
            <person name="Srivastava S."/>
            <person name="Dixit A."/>
            <person name="Pal A.K."/>
            <person name="Ghazi I.A."/>
            <person name="Yadav M."/>
            <person name="Pandit A."/>
            <person name="Bhargava A."/>
            <person name="Sureshbabu K."/>
            <person name="Batra K."/>
            <person name="Sharma T.R."/>
            <person name="Mohapatra T."/>
            <person name="Singh N.K."/>
            <person name="Messing J."/>
            <person name="Nelson A.B."/>
            <person name="Fuks G."/>
            <person name="Kavchok S."/>
            <person name="Keizer G."/>
            <person name="Linton E."/>
            <person name="Llaca V."/>
            <person name="Song R."/>
            <person name="Tanyolac B."/>
            <person name="Young S."/>
            <person name="Ho-Il K."/>
            <person name="Hahn J.H."/>
            <person name="Sangsakoo G."/>
            <person name="Vanavichit A."/>
            <person name="de Mattos Luiz.A.T."/>
            <person name="Zimmer P.D."/>
            <person name="Malone G."/>
            <person name="Dellagostin O."/>
            <person name="de Oliveira A.C."/>
            <person name="Bevan M."/>
            <person name="Bancroft I."/>
            <person name="Minx P."/>
            <person name="Cordum H."/>
            <person name="Wilson R."/>
            <person name="Cheng Z."/>
            <person name="Jin W."/>
            <person name="Jiang J."/>
            <person name="Leong S.A."/>
            <person name="Iwama H."/>
            <person name="Gojobori T."/>
            <person name="Itoh T."/>
            <person name="Niimura Y."/>
            <person name="Fujii Y."/>
            <person name="Habara T."/>
            <person name="Sakai H."/>
            <person name="Sato Y."/>
            <person name="Wilson G."/>
            <person name="Kumar K."/>
            <person name="McCouch S."/>
            <person name="Juretic N."/>
            <person name="Hoen D."/>
            <person name="Wright S."/>
            <person name="Bruskiewich R."/>
            <person name="Bureau T."/>
            <person name="Miyao A."/>
            <person name="Hirochika H."/>
            <person name="Nishikawa T."/>
            <person name="Kadowaki K."/>
            <person name="Sugiura M."/>
            <person name="Burr B."/>
            <person name="Sasaki T."/>
        </authorList>
    </citation>
    <scope>NUCLEOTIDE SEQUENCE [LARGE SCALE GENOMIC DNA]</scope>
    <source>
        <strain evidence="4">cv. Nipponbare</strain>
    </source>
</reference>
<dbReference type="EMBL" id="AP005926">
    <property type="protein sequence ID" value="BAD36584.1"/>
    <property type="molecule type" value="Genomic_DNA"/>
</dbReference>
<accession>Q69KF6</accession>
<feature type="compositionally biased region" description="Basic and acidic residues" evidence="1">
    <location>
        <begin position="27"/>
        <end position="50"/>
    </location>
</feature>
<evidence type="ECO:0000313" key="2">
    <source>
        <dbReference type="EMBL" id="BAD33991.1"/>
    </source>
</evidence>
<evidence type="ECO:0000313" key="4">
    <source>
        <dbReference type="Proteomes" id="UP000000763"/>
    </source>
</evidence>